<protein>
    <submittedName>
        <fullName evidence="2">Uncharacterized protein</fullName>
    </submittedName>
</protein>
<feature type="compositionally biased region" description="Basic residues" evidence="1">
    <location>
        <begin position="14"/>
        <end position="24"/>
    </location>
</feature>
<reference evidence="2 3" key="1">
    <citation type="submission" date="2019-07" db="EMBL/GenBank/DDBJ databases">
        <title>Genomics analysis of Aphanomyces spp. identifies a new class of oomycete effector associated with host adaptation.</title>
        <authorList>
            <person name="Gaulin E."/>
        </authorList>
    </citation>
    <scope>NUCLEOTIDE SEQUENCE [LARGE SCALE GENOMIC DNA]</scope>
    <source>
        <strain evidence="2 3">ATCC 201684</strain>
    </source>
</reference>
<organism evidence="2 3">
    <name type="scientific">Aphanomyces euteiches</name>
    <dbReference type="NCBI Taxonomy" id="100861"/>
    <lineage>
        <taxon>Eukaryota</taxon>
        <taxon>Sar</taxon>
        <taxon>Stramenopiles</taxon>
        <taxon>Oomycota</taxon>
        <taxon>Saprolegniomycetes</taxon>
        <taxon>Saprolegniales</taxon>
        <taxon>Verrucalvaceae</taxon>
        <taxon>Aphanomyces</taxon>
    </lineage>
</organism>
<feature type="region of interest" description="Disordered" evidence="1">
    <location>
        <begin position="1"/>
        <end position="92"/>
    </location>
</feature>
<comment type="caution">
    <text evidence="2">The sequence shown here is derived from an EMBL/GenBank/DDBJ whole genome shotgun (WGS) entry which is preliminary data.</text>
</comment>
<evidence type="ECO:0000313" key="3">
    <source>
        <dbReference type="Proteomes" id="UP000481153"/>
    </source>
</evidence>
<gene>
    <name evidence="2" type="ORF">Ae201684_004339</name>
</gene>
<keyword evidence="3" id="KW-1185">Reference proteome</keyword>
<feature type="compositionally biased region" description="Low complexity" evidence="1">
    <location>
        <begin position="38"/>
        <end position="47"/>
    </location>
</feature>
<dbReference type="VEuPathDB" id="FungiDB:AeMF1_012207"/>
<name>A0A6G0XIR2_9STRA</name>
<dbReference type="EMBL" id="VJMJ01000054">
    <property type="protein sequence ID" value="KAF0740098.1"/>
    <property type="molecule type" value="Genomic_DNA"/>
</dbReference>
<dbReference type="Proteomes" id="UP000481153">
    <property type="component" value="Unassembled WGS sequence"/>
</dbReference>
<feature type="compositionally biased region" description="Basic and acidic residues" evidence="1">
    <location>
        <begin position="57"/>
        <end position="80"/>
    </location>
</feature>
<dbReference type="AlphaFoldDB" id="A0A6G0XIR2"/>
<proteinExistence type="predicted"/>
<evidence type="ECO:0000256" key="1">
    <source>
        <dbReference type="SAM" id="MobiDB-lite"/>
    </source>
</evidence>
<accession>A0A6G0XIR2</accession>
<feature type="region of interest" description="Disordered" evidence="1">
    <location>
        <begin position="188"/>
        <end position="212"/>
    </location>
</feature>
<evidence type="ECO:0000313" key="2">
    <source>
        <dbReference type="EMBL" id="KAF0740098.1"/>
    </source>
</evidence>
<sequence>MGGAKAKKQDKTTARKKVHAKPTVKKGQPFASLHKNKQGQQKSNSKQHAQHGHKTQTTKEQEARRKQKLLEQRNFEERMRVAKQQPQPKPAPAFIMAPATFTFPSATPAPTNPALTTFMDPLLKKDAPTVPSGPRIQPTIAAPSNVFAVLDDEEPAQTRFPMQPPTFQIQPPTFQIQPATFQLAPSTFQVQPASFQMPPPQQAGDDSDDPDL</sequence>